<keyword evidence="3" id="KW-1185">Reference proteome</keyword>
<dbReference type="Proteomes" id="UP001501407">
    <property type="component" value="Unassembled WGS sequence"/>
</dbReference>
<evidence type="ECO:0000313" key="3">
    <source>
        <dbReference type="Proteomes" id="UP001501407"/>
    </source>
</evidence>
<feature type="transmembrane region" description="Helical" evidence="1">
    <location>
        <begin position="12"/>
        <end position="35"/>
    </location>
</feature>
<keyword evidence="1" id="KW-0812">Transmembrane</keyword>
<dbReference type="EMBL" id="BAABKZ010000002">
    <property type="protein sequence ID" value="GAA5091969.1"/>
    <property type="molecule type" value="Genomic_DNA"/>
</dbReference>
<accession>A0ABP9M6S8</accession>
<name>A0ABP9M6S8_9MICO</name>
<gene>
    <name evidence="2" type="ORF">GCM10025760_19900</name>
</gene>
<evidence type="ECO:0008006" key="4">
    <source>
        <dbReference type="Google" id="ProtNLM"/>
    </source>
</evidence>
<reference evidence="3" key="1">
    <citation type="journal article" date="2019" name="Int. J. Syst. Evol. Microbiol.">
        <title>The Global Catalogue of Microorganisms (GCM) 10K type strain sequencing project: providing services to taxonomists for standard genome sequencing and annotation.</title>
        <authorList>
            <consortium name="The Broad Institute Genomics Platform"/>
            <consortium name="The Broad Institute Genome Sequencing Center for Infectious Disease"/>
            <person name="Wu L."/>
            <person name="Ma J."/>
        </authorList>
    </citation>
    <scope>NUCLEOTIDE SEQUENCE [LARGE SCALE GENOMIC DNA]</scope>
    <source>
        <strain evidence="3">JCM 18959</strain>
    </source>
</reference>
<evidence type="ECO:0000256" key="1">
    <source>
        <dbReference type="SAM" id="Phobius"/>
    </source>
</evidence>
<sequence>MPETTTKERNDIISTLVVAGVVAAIVVVASVVRWLETFTLEGISVPVPFAGVPADFAPADGLPVTTVRVTEGDVIAVGVNAVSTFSVGASIIVSAAAWLVVIALFGTLAVRFLRGRFFDPTNPRLLDAASWTMLGGALAVYFLDTFGRNGVLAAAGLGEFLPDSWAITASFIPIWIAAIVLGLISLAFRRGIRLQRDTDGLV</sequence>
<feature type="transmembrane region" description="Helical" evidence="1">
    <location>
        <begin position="91"/>
        <end position="113"/>
    </location>
</feature>
<comment type="caution">
    <text evidence="2">The sequence shown here is derived from an EMBL/GenBank/DDBJ whole genome shotgun (WGS) entry which is preliminary data.</text>
</comment>
<protein>
    <recommendedName>
        <fullName evidence="4">DUF2975 domain-containing protein</fullName>
    </recommendedName>
</protein>
<keyword evidence="1" id="KW-1133">Transmembrane helix</keyword>
<feature type="transmembrane region" description="Helical" evidence="1">
    <location>
        <begin position="164"/>
        <end position="188"/>
    </location>
</feature>
<proteinExistence type="predicted"/>
<dbReference type="RefSeq" id="WP_194414831.1">
    <property type="nucleotide sequence ID" value="NZ_BAABKZ010000002.1"/>
</dbReference>
<evidence type="ECO:0000313" key="2">
    <source>
        <dbReference type="EMBL" id="GAA5091969.1"/>
    </source>
</evidence>
<keyword evidence="1" id="KW-0472">Membrane</keyword>
<organism evidence="2 3">
    <name type="scientific">Microbacterium yannicii</name>
    <dbReference type="NCBI Taxonomy" id="671622"/>
    <lineage>
        <taxon>Bacteria</taxon>
        <taxon>Bacillati</taxon>
        <taxon>Actinomycetota</taxon>
        <taxon>Actinomycetes</taxon>
        <taxon>Micrococcales</taxon>
        <taxon>Microbacteriaceae</taxon>
        <taxon>Microbacterium</taxon>
    </lineage>
</organism>